<dbReference type="EMBL" id="BBXM02000010">
    <property type="protein sequence ID" value="GIC94571.1"/>
    <property type="molecule type" value="Genomic_DNA"/>
</dbReference>
<dbReference type="InterPro" id="IPR011989">
    <property type="entry name" value="ARM-like"/>
</dbReference>
<dbReference type="Pfam" id="PF13646">
    <property type="entry name" value="HEAT_2"/>
    <property type="match status" value="2"/>
</dbReference>
<dbReference type="SUPFAM" id="SSF52540">
    <property type="entry name" value="P-loop containing nucleoside triphosphate hydrolases"/>
    <property type="match status" value="1"/>
</dbReference>
<reference evidence="2" key="2">
    <citation type="submission" date="2021-01" db="EMBL/GenBank/DDBJ databases">
        <title>Pan-genome distribution and transcriptional activeness of fungal secondary metabolism genes in Aspergillus section Fumigati.</title>
        <authorList>
            <person name="Takahashi H."/>
            <person name="Umemura M."/>
            <person name="Ninomiya A."/>
            <person name="Kusuya Y."/>
            <person name="Urayama S."/>
            <person name="Shimizu M."/>
            <person name="Watanabe A."/>
            <person name="Kamei K."/>
            <person name="Yaguchi T."/>
            <person name="Hagiwara D."/>
        </authorList>
    </citation>
    <scope>NUCLEOTIDE SEQUENCE</scope>
    <source>
        <strain evidence="2">IFM 46973</strain>
    </source>
</reference>
<dbReference type="SUPFAM" id="SSF48371">
    <property type="entry name" value="ARM repeat"/>
    <property type="match status" value="1"/>
</dbReference>
<dbReference type="GeneID" id="66989376"/>
<dbReference type="Pfam" id="PF23238">
    <property type="entry name" value="DUF7068"/>
    <property type="match status" value="1"/>
</dbReference>
<dbReference type="PROSITE" id="PS50837">
    <property type="entry name" value="NACHT"/>
    <property type="match status" value="1"/>
</dbReference>
<dbReference type="Proteomes" id="UP000036893">
    <property type="component" value="Unassembled WGS sequence"/>
</dbReference>
<dbReference type="Gene3D" id="3.40.50.300">
    <property type="entry name" value="P-loop containing nucleotide triphosphate hydrolases"/>
    <property type="match status" value="1"/>
</dbReference>
<dbReference type="InterPro" id="IPR029058">
    <property type="entry name" value="AB_hydrolase_fold"/>
</dbReference>
<dbReference type="InterPro" id="IPR007111">
    <property type="entry name" value="NACHT_NTPase"/>
</dbReference>
<evidence type="ECO:0000313" key="2">
    <source>
        <dbReference type="EMBL" id="GIC94571.1"/>
    </source>
</evidence>
<organism evidence="2 3">
    <name type="scientific">Aspergillus udagawae</name>
    <dbReference type="NCBI Taxonomy" id="91492"/>
    <lineage>
        <taxon>Eukaryota</taxon>
        <taxon>Fungi</taxon>
        <taxon>Dikarya</taxon>
        <taxon>Ascomycota</taxon>
        <taxon>Pezizomycotina</taxon>
        <taxon>Eurotiomycetes</taxon>
        <taxon>Eurotiomycetidae</taxon>
        <taxon>Eurotiales</taxon>
        <taxon>Aspergillaceae</taxon>
        <taxon>Aspergillus</taxon>
        <taxon>Aspergillus subgen. Fumigati</taxon>
    </lineage>
</organism>
<dbReference type="Gene3D" id="1.25.10.10">
    <property type="entry name" value="Leucine-rich Repeat Variant"/>
    <property type="match status" value="3"/>
</dbReference>
<dbReference type="RefSeq" id="XP_043151837.1">
    <property type="nucleotide sequence ID" value="XM_043295902.1"/>
</dbReference>
<dbReference type="SUPFAM" id="SSF53474">
    <property type="entry name" value="alpha/beta-Hydrolases"/>
    <property type="match status" value="1"/>
</dbReference>
<gene>
    <name evidence="2" type="ORF">Aud_001900</name>
</gene>
<evidence type="ECO:0000313" key="3">
    <source>
        <dbReference type="Proteomes" id="UP000036893"/>
    </source>
</evidence>
<accession>A0A8E0V555</accession>
<name>A0A8E0V555_9EURO</name>
<proteinExistence type="predicted"/>
<comment type="caution">
    <text evidence="2">The sequence shown here is derived from an EMBL/GenBank/DDBJ whole genome shotgun (WGS) entry which is preliminary data.</text>
</comment>
<dbReference type="InterPro" id="IPR055496">
    <property type="entry name" value="DUF7068"/>
</dbReference>
<protein>
    <recommendedName>
        <fullName evidence="1">NACHT domain-containing protein</fullName>
    </recommendedName>
</protein>
<dbReference type="InterPro" id="IPR027417">
    <property type="entry name" value="P-loop_NTPase"/>
</dbReference>
<reference evidence="2" key="1">
    <citation type="journal article" date="2015" name="Genome Announc.">
        <title>Draft Genome Sequence of the Pathogenic Filamentous Fungus Aspergillus udagawae Strain IFM 46973T.</title>
        <authorList>
            <person name="Kusuya Y."/>
            <person name="Takahashi-Nakaguchi A."/>
            <person name="Takahashi H."/>
            <person name="Yaguchi T."/>
        </authorList>
    </citation>
    <scope>NUCLEOTIDE SEQUENCE</scope>
    <source>
        <strain evidence="2">IFM 46973</strain>
    </source>
</reference>
<evidence type="ECO:0000259" key="1">
    <source>
        <dbReference type="PROSITE" id="PS50837"/>
    </source>
</evidence>
<dbReference type="PANTHER" id="PTHR46312:SF2">
    <property type="entry name" value="NUCLEOTIDE-BINDING OLIGOMERIZATION DOMAIN-CONTAINING PROTEIN 2-LIKE"/>
    <property type="match status" value="1"/>
</dbReference>
<dbReference type="InterPro" id="IPR016024">
    <property type="entry name" value="ARM-type_fold"/>
</dbReference>
<dbReference type="PANTHER" id="PTHR46312">
    <property type="entry name" value="NACHT DOMAIN-CONTAINING PROTEIN"/>
    <property type="match status" value="1"/>
</dbReference>
<dbReference type="Pfam" id="PF05729">
    <property type="entry name" value="NACHT"/>
    <property type="match status" value="1"/>
</dbReference>
<feature type="domain" description="NACHT" evidence="1">
    <location>
        <begin position="401"/>
        <end position="536"/>
    </location>
</feature>
<sequence>MDMSGQGVRLCQVYPTSEDDTKTDIDIIAIHGLDTKSPDTWVWRASSFDKHGVNWLAHPDMLPEKAEQARIFYCDWPACLFNEQSTIGLTITELARCLLLGIRSRPGADNNRPLLFIASCLGGVILSRALVIAAQLGSEYASVWRSTGGVVFLATPFRGTAFKDLARVAVAFLKGYAMLADRAVTNLLDSVTASTPFLEDLVGDFTGICQQRDPPCQLAIFYETEETNLLRKALPLLPQLADILNKPKKLVDSGSARLDMVPNPIPLKRSHILMNKFPGPNDPDYVAVAGKIRILIDDICEASSLKKADDWIRYNHYTPDRLEIERLSGETLSMEQCYINLALVEQLGDIESHSEEGDAQPSPFSFAARLKVETPEKNLQVDLRTIFEKCKRPRRPTTEPRRILILGRAGVGKTVLCKKIVYDFIHHDTWKDLFDRVLWVPLRNLKGKSKEGYNLADLFFQEYLSQTPKGKVLAHELWVALKASKYRRTLFVLDGLDEVSAELDESSKVFSLLQFLLQLPNVIITSRPHGSLPYWLKWTFDLELEAIGFYPDQVNDYIKNAFTRPETGEADLEKVDKVQSFLQKHQLIQGLVRIPTQLDALCYTWDDFDGKSIPQTMTAVYHAIEQRLWKKDAVRLEKQTQAQMNVARPREIRSSVQAEAYLLEIIAFTGMHNDVIVFEPKHCDAIFEQFEPPRTDLFLDETLCRLSFLRTSDPSLKERNQNYHFIHLTFQEYFAARYFVRQWEAREPLTCLMLNSRKIENVYPVEFLRRHKYHTRYDILWRFVAGLLDSKGEAETLRFFKVIGEKPLDLLGPTHQRLVIHCLSEVRHPFPLRSKLEGHLSRWLIFQCQKIREWDVPDVPFLWLDTLASEIEFPEQAIADVLQKEEDDVRMVALRSMESRRGIPLQVTEIVTSWLQGGVSDRLTRSVLHLFQSSRDQLPRATLNMIQERLVDRDPGVRSAAIEALGHQLNLSEETLDMIGVGLVDQDVGVRMAAVGTLGHQQNLSERTFNKIAARLEDQDSSVRVATVNVLWPQTNLPEGTLNQIVARLEHQDWGIRIAAIEALAHQRNLPEGTLNQIVAQLKHQDRDIRVAAIHTLGLQTSLSEGTSNQIAAQLEDQFLDVRMAASNALGCQTNLPEGTLNQIVARLEHQDWGIRIAAIEALAHQRNLPEGTLNQIVAQLKHQDRDIRVAAIHTLGLQTSLSEGTSNQIAAQLEDQFLDVRIAASNALEHQINLPEGTLNQIAARLKDQQPDVKIAAINILEKQINLPEVILDQIVAQLDHQSQDIRRAASNTLKQQSNLPEGTLNKIVAQLKHQSPDVRRAAIDTLVHRSNLPEGTLNQIAAQLKSQQLISFREVDQLTSMLMQHREFHPVCLVGGHAQGLLPHLLKQSFKRHMAWYIWAGKSFLETDNGLGCVGLSEGQLNLEVTIERAREDAAMPVVAVSHEVEGTV</sequence>